<dbReference type="Pfam" id="PF00857">
    <property type="entry name" value="Isochorismatase"/>
    <property type="match status" value="1"/>
</dbReference>
<evidence type="ECO:0000256" key="1">
    <source>
        <dbReference type="ARBA" id="ARBA00006336"/>
    </source>
</evidence>
<gene>
    <name evidence="9" type="ORF">PMAYCL1PPCAC_18782</name>
</gene>
<evidence type="ECO:0000256" key="5">
    <source>
        <dbReference type="ARBA" id="ARBA00037900"/>
    </source>
</evidence>
<feature type="non-terminal residue" evidence="9">
    <location>
        <position position="1"/>
    </location>
</feature>
<dbReference type="GO" id="GO:0019363">
    <property type="term" value="P:pyridine nucleotide biosynthetic process"/>
    <property type="evidence" value="ECO:0007669"/>
    <property type="project" value="UniProtKB-KW"/>
</dbReference>
<comment type="similarity">
    <text evidence="1">Belongs to the isochorismatase family.</text>
</comment>
<evidence type="ECO:0000256" key="3">
    <source>
        <dbReference type="ARBA" id="ARBA00022723"/>
    </source>
</evidence>
<evidence type="ECO:0000256" key="7">
    <source>
        <dbReference type="ARBA" id="ARBA00043224"/>
    </source>
</evidence>
<protein>
    <recommendedName>
        <fullName evidence="6">nicotinamidase</fullName>
        <ecNumber evidence="6">3.5.1.19</ecNumber>
    </recommendedName>
    <alternativeName>
        <fullName evidence="7">Nicotinamide deamidase</fullName>
    </alternativeName>
</protein>
<organism evidence="9 10">
    <name type="scientific">Pristionchus mayeri</name>
    <dbReference type="NCBI Taxonomy" id="1317129"/>
    <lineage>
        <taxon>Eukaryota</taxon>
        <taxon>Metazoa</taxon>
        <taxon>Ecdysozoa</taxon>
        <taxon>Nematoda</taxon>
        <taxon>Chromadorea</taxon>
        <taxon>Rhabditida</taxon>
        <taxon>Rhabditina</taxon>
        <taxon>Diplogasteromorpha</taxon>
        <taxon>Diplogasteroidea</taxon>
        <taxon>Neodiplogasteridae</taxon>
        <taxon>Pristionchus</taxon>
    </lineage>
</organism>
<dbReference type="Gene3D" id="3.40.50.850">
    <property type="entry name" value="Isochorismatase-like"/>
    <property type="match status" value="1"/>
</dbReference>
<dbReference type="InterPro" id="IPR052347">
    <property type="entry name" value="Isochorismatase_Nicotinamidase"/>
</dbReference>
<evidence type="ECO:0000259" key="8">
    <source>
        <dbReference type="Pfam" id="PF00857"/>
    </source>
</evidence>
<sequence>ADSPSLSLFDMAMLSSSFYKKKKLNSALSALNGFKEFSVALLIFSLFQLGMGAEGAEHLAKDIRSIVGPTVDDIRIRRLVVRATQIHDSLESITRFRAELMAPFRKLKIALIVVDFQNDFVTGSLSIKAGPAGEDPRDAIPALNDLLREKSAHLVVYTLDWHPPNHISFYEHCRNGDRRLSEEDKSRKLKPFDAVRFVEPEVAQVLYPTHCVQGSWGANLDPLVHVVKDAHFIRKGQKVLVDSYSAFQDNEREQKTSLEDLLRENGVNAVIGCGLAYEICVAATLKDSAHLGFFTAVVADASKGLDNEKIRETNEEFYRNKIAVLSAGEASSALRKDIVPIEWIEKRFDDLLQD</sequence>
<keyword evidence="3" id="KW-0479">Metal-binding</keyword>
<reference evidence="10" key="1">
    <citation type="submission" date="2022-10" db="EMBL/GenBank/DDBJ databases">
        <title>Genome assembly of Pristionchus species.</title>
        <authorList>
            <person name="Yoshida K."/>
            <person name="Sommer R.J."/>
        </authorList>
    </citation>
    <scope>NUCLEOTIDE SEQUENCE [LARGE SCALE GENOMIC DNA]</scope>
    <source>
        <strain evidence="10">RS5460</strain>
    </source>
</reference>
<keyword evidence="4" id="KW-0378">Hydrolase</keyword>
<dbReference type="AlphaFoldDB" id="A0AAN5CQ89"/>
<dbReference type="PANTHER" id="PTHR11080:SF2">
    <property type="entry name" value="LD05707P"/>
    <property type="match status" value="1"/>
</dbReference>
<dbReference type="SUPFAM" id="SSF52499">
    <property type="entry name" value="Isochorismatase-like hydrolases"/>
    <property type="match status" value="1"/>
</dbReference>
<dbReference type="GO" id="GO:0046872">
    <property type="term" value="F:metal ion binding"/>
    <property type="evidence" value="ECO:0007669"/>
    <property type="project" value="UniProtKB-KW"/>
</dbReference>
<keyword evidence="10" id="KW-1185">Reference proteome</keyword>
<evidence type="ECO:0000313" key="10">
    <source>
        <dbReference type="Proteomes" id="UP001328107"/>
    </source>
</evidence>
<evidence type="ECO:0000256" key="6">
    <source>
        <dbReference type="ARBA" id="ARBA00039017"/>
    </source>
</evidence>
<evidence type="ECO:0000256" key="4">
    <source>
        <dbReference type="ARBA" id="ARBA00022801"/>
    </source>
</evidence>
<dbReference type="PANTHER" id="PTHR11080">
    <property type="entry name" value="PYRAZINAMIDASE/NICOTINAMIDASE"/>
    <property type="match status" value="1"/>
</dbReference>
<dbReference type="Proteomes" id="UP001328107">
    <property type="component" value="Unassembled WGS sequence"/>
</dbReference>
<accession>A0AAN5CQ89</accession>
<evidence type="ECO:0000256" key="2">
    <source>
        <dbReference type="ARBA" id="ARBA00022642"/>
    </source>
</evidence>
<evidence type="ECO:0000313" key="9">
    <source>
        <dbReference type="EMBL" id="GMR48587.1"/>
    </source>
</evidence>
<proteinExistence type="inferred from homology"/>
<name>A0AAN5CQ89_9BILA</name>
<dbReference type="InterPro" id="IPR036380">
    <property type="entry name" value="Isochorismatase-like_sf"/>
</dbReference>
<dbReference type="EMBL" id="BTRK01000004">
    <property type="protein sequence ID" value="GMR48587.1"/>
    <property type="molecule type" value="Genomic_DNA"/>
</dbReference>
<feature type="domain" description="Isochorismatase-like" evidence="8">
    <location>
        <begin position="110"/>
        <end position="314"/>
    </location>
</feature>
<dbReference type="EC" id="3.5.1.19" evidence="6"/>
<comment type="pathway">
    <text evidence="5">Cofactor biosynthesis; nicotinate biosynthesis; nicotinate from nicotinamide: step 1/1.</text>
</comment>
<dbReference type="GO" id="GO:0008936">
    <property type="term" value="F:nicotinamidase activity"/>
    <property type="evidence" value="ECO:0007669"/>
    <property type="project" value="UniProtKB-EC"/>
</dbReference>
<keyword evidence="2" id="KW-0662">Pyridine nucleotide biosynthesis</keyword>
<comment type="caution">
    <text evidence="9">The sequence shown here is derived from an EMBL/GenBank/DDBJ whole genome shotgun (WGS) entry which is preliminary data.</text>
</comment>
<dbReference type="InterPro" id="IPR000868">
    <property type="entry name" value="Isochorismatase-like_dom"/>
</dbReference>